<dbReference type="GeneID" id="119745380"/>
<feature type="region of interest" description="Disordered" evidence="1">
    <location>
        <begin position="91"/>
        <end position="123"/>
    </location>
</feature>
<dbReference type="SMART" id="SM00338">
    <property type="entry name" value="BRLZ"/>
    <property type="match status" value="1"/>
</dbReference>
<dbReference type="AlphaFoldDB" id="A0A914BMV6"/>
<dbReference type="Pfam" id="PF00170">
    <property type="entry name" value="bZIP_1"/>
    <property type="match status" value="1"/>
</dbReference>
<dbReference type="PROSITE" id="PS50217">
    <property type="entry name" value="BZIP"/>
    <property type="match status" value="1"/>
</dbReference>
<dbReference type="RefSeq" id="XP_038077623.1">
    <property type="nucleotide sequence ID" value="XM_038221695.1"/>
</dbReference>
<evidence type="ECO:0000313" key="3">
    <source>
        <dbReference type="EnsemblMetazoa" id="XP_038077623.1"/>
    </source>
</evidence>
<sequence>MESVQNFFDEEGHFAVDFDVFDESQIQDQLGIESPVVSAKSCRADLNTVTLASLNTHSTDSEYLFDLGFEGGDFDCVVDLTSDTNCSKVKQEESFRSPSPMSMTASLSGSEPYSSPRQSEMDETDQDLLEYLLEDSNITHQDGDDDNEDGTTVASSSMSSNNVRELTRSKTSMPLTLRRNSSSILGVGNQSGPWCKTKNRNGSKNAIAARENRQKKKMYLQTLEDANEQLNEENSRLKTESTQAKKKISSLEGEVQYLRKVLFNQSSLAGLLKKMNQSDVRLSFNADESQQDDASSSSSGGLCLHVDGEDASLKFCASCARKDHPYSNNHP</sequence>
<dbReference type="InterPro" id="IPR004827">
    <property type="entry name" value="bZIP"/>
</dbReference>
<accession>A0A914BMV6</accession>
<feature type="region of interest" description="Disordered" evidence="1">
    <location>
        <begin position="137"/>
        <end position="170"/>
    </location>
</feature>
<organism evidence="3 4">
    <name type="scientific">Patiria miniata</name>
    <name type="common">Bat star</name>
    <name type="synonym">Asterina miniata</name>
    <dbReference type="NCBI Taxonomy" id="46514"/>
    <lineage>
        <taxon>Eukaryota</taxon>
        <taxon>Metazoa</taxon>
        <taxon>Echinodermata</taxon>
        <taxon>Eleutherozoa</taxon>
        <taxon>Asterozoa</taxon>
        <taxon>Asteroidea</taxon>
        <taxon>Valvatacea</taxon>
        <taxon>Valvatida</taxon>
        <taxon>Asterinidae</taxon>
        <taxon>Patiria</taxon>
    </lineage>
</organism>
<proteinExistence type="predicted"/>
<dbReference type="EnsemblMetazoa" id="XM_038221695.1">
    <property type="protein sequence ID" value="XP_038077623.1"/>
    <property type="gene ID" value="LOC119745380"/>
</dbReference>
<dbReference type="OMA" id="KMCARCA"/>
<feature type="region of interest" description="Disordered" evidence="1">
    <location>
        <begin position="188"/>
        <end position="210"/>
    </location>
</feature>
<evidence type="ECO:0000256" key="1">
    <source>
        <dbReference type="SAM" id="MobiDB-lite"/>
    </source>
</evidence>
<keyword evidence="4" id="KW-1185">Reference proteome</keyword>
<feature type="compositionally biased region" description="Polar residues" evidence="1">
    <location>
        <begin position="96"/>
        <end position="118"/>
    </location>
</feature>
<name>A0A914BMV6_PATMI</name>
<dbReference type="GO" id="GO:0003700">
    <property type="term" value="F:DNA-binding transcription factor activity"/>
    <property type="evidence" value="ECO:0007669"/>
    <property type="project" value="InterPro"/>
</dbReference>
<dbReference type="OrthoDB" id="6606299at2759"/>
<reference evidence="3" key="1">
    <citation type="submission" date="2022-11" db="UniProtKB">
        <authorList>
            <consortium name="EnsemblMetazoa"/>
        </authorList>
    </citation>
    <scope>IDENTIFICATION</scope>
</reference>
<evidence type="ECO:0000259" key="2">
    <source>
        <dbReference type="PROSITE" id="PS50217"/>
    </source>
</evidence>
<dbReference type="SUPFAM" id="SSF57959">
    <property type="entry name" value="Leucine zipper domain"/>
    <property type="match status" value="1"/>
</dbReference>
<evidence type="ECO:0000313" key="4">
    <source>
        <dbReference type="Proteomes" id="UP000887568"/>
    </source>
</evidence>
<protein>
    <recommendedName>
        <fullName evidence="2">BZIP domain-containing protein</fullName>
    </recommendedName>
</protein>
<dbReference type="Gene3D" id="1.20.5.170">
    <property type="match status" value="1"/>
</dbReference>
<feature type="compositionally biased region" description="Polar residues" evidence="1">
    <location>
        <begin position="150"/>
        <end position="170"/>
    </location>
</feature>
<dbReference type="InterPro" id="IPR046347">
    <property type="entry name" value="bZIP_sf"/>
</dbReference>
<dbReference type="Proteomes" id="UP000887568">
    <property type="component" value="Unplaced"/>
</dbReference>
<dbReference type="PROSITE" id="PS00036">
    <property type="entry name" value="BZIP_BASIC"/>
    <property type="match status" value="1"/>
</dbReference>
<feature type="domain" description="BZIP" evidence="2">
    <location>
        <begin position="198"/>
        <end position="258"/>
    </location>
</feature>